<dbReference type="Proteomes" id="UP001334804">
    <property type="component" value="Chromosome"/>
</dbReference>
<name>A0ABZ1EJY2_9ACTN</name>
<gene>
    <name evidence="2" type="ORF">OIE14_11155</name>
</gene>
<evidence type="ECO:0000313" key="3">
    <source>
        <dbReference type="Proteomes" id="UP001334804"/>
    </source>
</evidence>
<feature type="compositionally biased region" description="Low complexity" evidence="1">
    <location>
        <begin position="127"/>
        <end position="144"/>
    </location>
</feature>
<dbReference type="RefSeq" id="WP_326564557.1">
    <property type="nucleotide sequence ID" value="NZ_CP109071.1"/>
</dbReference>
<sequence>MANLGSFGAAVREADPRAEKDTFEFCGEQFEVKGKLPPMLMVQLGAATTGKIDEQEGLGAIWEAMRCSLTEPERQVDGETIPADPAAFLRFYRLAVERCVELDDLIALAMALFEAQAGRPTAQRPDSQPGSLPTSTSSSGSSSTHPALAHLRPVSQVLAG</sequence>
<accession>A0ABZ1EJY2</accession>
<keyword evidence="3" id="KW-1185">Reference proteome</keyword>
<feature type="region of interest" description="Disordered" evidence="1">
    <location>
        <begin position="119"/>
        <end position="160"/>
    </location>
</feature>
<evidence type="ECO:0000313" key="2">
    <source>
        <dbReference type="EMBL" id="WSA34551.1"/>
    </source>
</evidence>
<reference evidence="2 3" key="1">
    <citation type="submission" date="2022-10" db="EMBL/GenBank/DDBJ databases">
        <title>The complete genomes of actinobacterial strains from the NBC collection.</title>
        <authorList>
            <person name="Joergensen T.S."/>
            <person name="Alvarez Arevalo M."/>
            <person name="Sterndorff E.B."/>
            <person name="Faurdal D."/>
            <person name="Vuksanovic O."/>
            <person name="Mourched A.-S."/>
            <person name="Charusanti P."/>
            <person name="Shaw S."/>
            <person name="Blin K."/>
            <person name="Weber T."/>
        </authorList>
    </citation>
    <scope>NUCLEOTIDE SEQUENCE [LARGE SCALE GENOMIC DNA]</scope>
    <source>
        <strain evidence="2 3">NBC 01809</strain>
    </source>
</reference>
<evidence type="ECO:0000256" key="1">
    <source>
        <dbReference type="SAM" id="MobiDB-lite"/>
    </source>
</evidence>
<dbReference type="EMBL" id="CP109071">
    <property type="protein sequence ID" value="WSA34551.1"/>
    <property type="molecule type" value="Genomic_DNA"/>
</dbReference>
<proteinExistence type="predicted"/>
<organism evidence="2 3">
    <name type="scientific">Micromonospora peucetia</name>
    <dbReference type="NCBI Taxonomy" id="47871"/>
    <lineage>
        <taxon>Bacteria</taxon>
        <taxon>Bacillati</taxon>
        <taxon>Actinomycetota</taxon>
        <taxon>Actinomycetes</taxon>
        <taxon>Micromonosporales</taxon>
        <taxon>Micromonosporaceae</taxon>
        <taxon>Micromonospora</taxon>
    </lineage>
</organism>
<protein>
    <submittedName>
        <fullName evidence="2">Uncharacterized protein</fullName>
    </submittedName>
</protein>